<protein>
    <submittedName>
        <fullName evidence="2">SseB family protein</fullName>
    </submittedName>
</protein>
<dbReference type="EMBL" id="SPQC01000017">
    <property type="protein sequence ID" value="TFU22458.1"/>
    <property type="molecule type" value="Genomic_DNA"/>
</dbReference>
<dbReference type="Pfam" id="PF07179">
    <property type="entry name" value="SseB"/>
    <property type="match status" value="1"/>
</dbReference>
<dbReference type="RefSeq" id="WP_135012487.1">
    <property type="nucleotide sequence ID" value="NZ_JADGLK010000017.1"/>
</dbReference>
<dbReference type="AlphaFoldDB" id="A0A4Y9F3J2"/>
<evidence type="ECO:0000313" key="2">
    <source>
        <dbReference type="EMBL" id="TFU22458.1"/>
    </source>
</evidence>
<feature type="domain" description="SseB protein N-terminal" evidence="1">
    <location>
        <begin position="188"/>
        <end position="311"/>
    </location>
</feature>
<name>A0A4Y9F3J2_9MICC</name>
<dbReference type="Proteomes" id="UP000297951">
    <property type="component" value="Unassembled WGS sequence"/>
</dbReference>
<evidence type="ECO:0000313" key="3">
    <source>
        <dbReference type="Proteomes" id="UP000297951"/>
    </source>
</evidence>
<dbReference type="OrthoDB" id="6957847at2"/>
<accession>A0A4Y9F3J2</accession>
<sequence length="435" mass="47174">MSPSSPRYTEIERPAMVQDALNAIGSWMLGTVKVEPGWNELVLNIKPLSESVFVRITESRDEQDYVGTVGPVKSDSPVLPAIEQLQHASFVEGEGTWFTASVVITASNWPDPQYQIGASYDRAHEPVDWKGEGRLSARDIRAHFELFPRDPEHVPDWAAVRLAGRRGAGFTEPGGEGGLPVGPVNRYLAEALAGFATARSEQSLANVVRTAQGGNLIMDISQSTLTPEGTAQLNYQVLRLANGMRALTAYTATESAQAYSTQVLNEPYPRLVVEHAMKVFLQVAHDDSIDVLVLDPGSDHECFIEKAQIQWVLGSPHNMPAQRALFEENMHDLLMALTAPASVLLLGVRADDSAGRPVMLKKDDESEENVALVFTTSAEVAALDPTLVVRSAPALDVLKLLAAGTSSSVRINALAPHATLPMEQVRQLISVVESQ</sequence>
<reference evidence="2 3" key="1">
    <citation type="submission" date="2019-03" db="EMBL/GenBank/DDBJ databases">
        <title>Diversity of the mouse oral microbiome.</title>
        <authorList>
            <person name="Joseph S."/>
            <person name="Aduse-Opoku J."/>
            <person name="Curtis M."/>
            <person name="Wade W."/>
            <person name="Hashim A."/>
        </authorList>
    </citation>
    <scope>NUCLEOTIDE SEQUENCE [LARGE SCALE GENOMIC DNA]</scope>
    <source>
        <strain evidence="3">irhom_31</strain>
    </source>
</reference>
<dbReference type="STRING" id="85336.A7979_10025"/>
<comment type="caution">
    <text evidence="2">The sequence shown here is derived from an EMBL/GenBank/DDBJ whole genome shotgun (WGS) entry which is preliminary data.</text>
</comment>
<organism evidence="2 3">
    <name type="scientific">Rothia nasimurium</name>
    <dbReference type="NCBI Taxonomy" id="85336"/>
    <lineage>
        <taxon>Bacteria</taxon>
        <taxon>Bacillati</taxon>
        <taxon>Actinomycetota</taxon>
        <taxon>Actinomycetes</taxon>
        <taxon>Micrococcales</taxon>
        <taxon>Micrococcaceae</taxon>
        <taxon>Rothia</taxon>
    </lineage>
</organism>
<gene>
    <name evidence="2" type="ORF">E4U03_06155</name>
</gene>
<dbReference type="InterPro" id="IPR009839">
    <property type="entry name" value="SseB_N"/>
</dbReference>
<evidence type="ECO:0000259" key="1">
    <source>
        <dbReference type="Pfam" id="PF07179"/>
    </source>
</evidence>
<proteinExistence type="predicted"/>